<accession>Q9RYR3</accession>
<proteinExistence type="predicted"/>
<dbReference type="Proteomes" id="UP000002524">
    <property type="component" value="Chromosome 2"/>
</dbReference>
<dbReference type="HOGENOM" id="CLU_3024633_0_0_0"/>
<dbReference type="EnsemblBacteria" id="AAF12487">
    <property type="protein sequence ID" value="AAF12487"/>
    <property type="gene ID" value="DR_A0245"/>
</dbReference>
<dbReference type="PIR" id="F75577">
    <property type="entry name" value="F75577"/>
</dbReference>
<protein>
    <submittedName>
        <fullName evidence="1">Amber mutation suppressing protein</fullName>
    </submittedName>
</protein>
<gene>
    <name evidence="1" type="ordered locus">DR_A0245</name>
</gene>
<name>Q9RYR3_DEIRA</name>
<sequence>MYAWLVRFQELAQGRRLGLALGDGEGQHPVLSRPRRIVAVFDEGRQVHEVARAQR</sequence>
<evidence type="ECO:0000313" key="1">
    <source>
        <dbReference type="EMBL" id="AAF12487.1"/>
    </source>
</evidence>
<dbReference type="AlphaFoldDB" id="Q9RYR3"/>
<reference evidence="1 2" key="1">
    <citation type="journal article" date="1999" name="Science">
        <title>Genome sequence of the radioresistant bacterium Deinococcus radiodurans R1.</title>
        <authorList>
            <person name="White O."/>
            <person name="Eisen J.A."/>
            <person name="Heidelberg J.F."/>
            <person name="Hickey E.K."/>
            <person name="Peterson J.D."/>
            <person name="Dodson R.J."/>
            <person name="Haft D.H."/>
            <person name="Gwinn M.L."/>
            <person name="Nelson W.C."/>
            <person name="Richardson D.L."/>
            <person name="Moffat K.S."/>
            <person name="Qin H."/>
            <person name="Jiang L."/>
            <person name="Pamphile W."/>
            <person name="Crosby M."/>
            <person name="Shen M."/>
            <person name="Vamathevan J.J."/>
            <person name="Lam P."/>
            <person name="McDonald L."/>
            <person name="Utterback T."/>
            <person name="Zalewski C."/>
            <person name="Makarova K.S."/>
            <person name="Aravind L."/>
            <person name="Daly M.J."/>
            <person name="Minton K.W."/>
            <person name="Fleischmann R.D."/>
            <person name="Ketchum K.A."/>
            <person name="Nelson K.E."/>
            <person name="Salzberg S."/>
            <person name="Smith H.O."/>
            <person name="Venter J.C."/>
            <person name="Fraser C.M."/>
        </authorList>
    </citation>
    <scope>NUCLEOTIDE SEQUENCE [LARGE SCALE GENOMIC DNA]</scope>
    <source>
        <strain evidence="2">ATCC 13939 / DSM 20539 / JCM 16871 / LMG 4051 / NBRC 15346 / NCIMB 9279 / R1 / VKM B-1422</strain>
    </source>
</reference>
<organism evidence="1 2">
    <name type="scientific">Deinococcus radiodurans (strain ATCC 13939 / DSM 20539 / JCM 16871 / CCUG 27074 / LMG 4051 / NBRC 15346 / NCIMB 9279 / VKM B-1422 / R1)</name>
    <dbReference type="NCBI Taxonomy" id="243230"/>
    <lineage>
        <taxon>Bacteria</taxon>
        <taxon>Thermotogati</taxon>
        <taxon>Deinococcota</taxon>
        <taxon>Deinococci</taxon>
        <taxon>Deinococcales</taxon>
        <taxon>Deinococcaceae</taxon>
        <taxon>Deinococcus</taxon>
    </lineage>
</organism>
<dbReference type="InParanoid" id="Q9RYR3"/>
<keyword evidence="2" id="KW-1185">Reference proteome</keyword>
<evidence type="ECO:0000313" key="2">
    <source>
        <dbReference type="Proteomes" id="UP000002524"/>
    </source>
</evidence>
<dbReference type="PaxDb" id="243230-DR_A0245"/>
<dbReference type="EMBL" id="AE001825">
    <property type="protein sequence ID" value="AAF12487.1"/>
    <property type="molecule type" value="Genomic_DNA"/>
</dbReference>
<dbReference type="KEGG" id="dra:DR_A0245"/>